<feature type="domain" description="PEGA" evidence="2">
    <location>
        <begin position="78"/>
        <end position="142"/>
    </location>
</feature>
<gene>
    <name evidence="3" type="ORF">SOCEGT47_007280</name>
</gene>
<dbReference type="InterPro" id="IPR011990">
    <property type="entry name" value="TPR-like_helical_dom_sf"/>
</dbReference>
<evidence type="ECO:0000259" key="2">
    <source>
        <dbReference type="Pfam" id="PF08308"/>
    </source>
</evidence>
<protein>
    <recommendedName>
        <fullName evidence="2">PEGA domain-containing protein</fullName>
    </recommendedName>
</protein>
<evidence type="ECO:0000313" key="3">
    <source>
        <dbReference type="EMBL" id="AUX20262.1"/>
    </source>
</evidence>
<dbReference type="Proteomes" id="UP000295781">
    <property type="component" value="Chromosome"/>
</dbReference>
<feature type="region of interest" description="Disordered" evidence="1">
    <location>
        <begin position="154"/>
        <end position="182"/>
    </location>
</feature>
<organism evidence="3 4">
    <name type="scientific">Sorangium cellulosum</name>
    <name type="common">Polyangium cellulosum</name>
    <dbReference type="NCBI Taxonomy" id="56"/>
    <lineage>
        <taxon>Bacteria</taxon>
        <taxon>Pseudomonadati</taxon>
        <taxon>Myxococcota</taxon>
        <taxon>Polyangia</taxon>
        <taxon>Polyangiales</taxon>
        <taxon>Polyangiaceae</taxon>
        <taxon>Sorangium</taxon>
    </lineage>
</organism>
<name>A0A4V0NCT2_SORCE</name>
<dbReference type="AlphaFoldDB" id="A0A4V0NCT2"/>
<dbReference type="EMBL" id="CP012670">
    <property type="protein sequence ID" value="AUX20262.1"/>
    <property type="molecule type" value="Genomic_DNA"/>
</dbReference>
<proteinExistence type="predicted"/>
<accession>A0A4V0NCT2</accession>
<evidence type="ECO:0000313" key="4">
    <source>
        <dbReference type="Proteomes" id="UP000295781"/>
    </source>
</evidence>
<reference evidence="3 4" key="1">
    <citation type="submission" date="2015-09" db="EMBL/GenBank/DDBJ databases">
        <title>Sorangium comparison.</title>
        <authorList>
            <person name="Zaburannyi N."/>
            <person name="Bunk B."/>
            <person name="Overmann J."/>
            <person name="Mueller R."/>
        </authorList>
    </citation>
    <scope>NUCLEOTIDE SEQUENCE [LARGE SCALE GENOMIC DNA]</scope>
    <source>
        <strain evidence="3 4">So ceGT47</strain>
    </source>
</reference>
<dbReference type="Pfam" id="PF08308">
    <property type="entry name" value="PEGA"/>
    <property type="match status" value="1"/>
</dbReference>
<evidence type="ECO:0000256" key="1">
    <source>
        <dbReference type="SAM" id="MobiDB-lite"/>
    </source>
</evidence>
<sequence>MEAGAALESACELSPTFDVAYNLGNTKYQMKKHREAAQYLSYALRNWPLIKAAARLKPIAEQRLAEQRLAESRPLVGAVTVAVSAAGAEVLVDGKAMGKASLEGEVFVEPGEHQVEARLQGYAPASQTVRVEKAGTAKVELAMALLQSEATEAARGASAEAGDGAPGARAGALAAEQPPAGPVQPAALPEERNWMPVIALGAASAVGLGLGIGMTVAGSNVLDDVHAQRQAIRNSGGQCTKPSAAFVDDCAELSGTGERVDMLGHVAGAAYVASGVLAAAALTYALWPRDEAGAAGQPRVVATAHPLGAGVVVLGTW</sequence>
<dbReference type="SUPFAM" id="SSF48452">
    <property type="entry name" value="TPR-like"/>
    <property type="match status" value="1"/>
</dbReference>
<dbReference type="Gene3D" id="1.25.40.10">
    <property type="entry name" value="Tetratricopeptide repeat domain"/>
    <property type="match status" value="1"/>
</dbReference>
<feature type="compositionally biased region" description="Low complexity" evidence="1">
    <location>
        <begin position="154"/>
        <end position="178"/>
    </location>
</feature>
<dbReference type="InterPro" id="IPR013229">
    <property type="entry name" value="PEGA"/>
</dbReference>